<dbReference type="PANTHER" id="PTHR34631">
    <property type="match status" value="1"/>
</dbReference>
<dbReference type="NCBIfam" id="NF033579">
    <property type="entry name" value="transpos_IS5_2"/>
    <property type="match status" value="1"/>
</dbReference>
<dbReference type="Proteomes" id="UP000249354">
    <property type="component" value="Unassembled WGS sequence"/>
</dbReference>
<protein>
    <submittedName>
        <fullName evidence="2">IS5 family transposase</fullName>
    </submittedName>
</protein>
<evidence type="ECO:0000313" key="3">
    <source>
        <dbReference type="Proteomes" id="UP000249354"/>
    </source>
</evidence>
<name>A0A2W4WQS8_9CYAN</name>
<dbReference type="AlphaFoldDB" id="A0A2W4WQS8"/>
<dbReference type="InterPro" id="IPR053520">
    <property type="entry name" value="Transposase_Tn903"/>
</dbReference>
<proteinExistence type="predicted"/>
<evidence type="ECO:0000259" key="1">
    <source>
        <dbReference type="Pfam" id="PF13737"/>
    </source>
</evidence>
<dbReference type="InterPro" id="IPR025668">
    <property type="entry name" value="Tnp_DDE_dom"/>
</dbReference>
<gene>
    <name evidence="2" type="ORF">DCF25_04890</name>
</gene>
<dbReference type="Pfam" id="PF13737">
    <property type="entry name" value="DDE_Tnp_1_5"/>
    <property type="match status" value="1"/>
</dbReference>
<dbReference type="PANTHER" id="PTHR34631:SF3">
    <property type="entry name" value="ISSOD12 TRANSPOSASE TNPA_ISSOD12"/>
    <property type="match status" value="1"/>
</dbReference>
<feature type="domain" description="Transposase DDE" evidence="1">
    <location>
        <begin position="43"/>
        <end position="146"/>
    </location>
</feature>
<comment type="caution">
    <text evidence="2">The sequence shown here is derived from an EMBL/GenBank/DDBJ whole genome shotgun (WGS) entry which is preliminary data.</text>
</comment>
<accession>A0A2W4WQS8</accession>
<dbReference type="EMBL" id="QBMC01000019">
    <property type="protein sequence ID" value="PZO21678.1"/>
    <property type="molecule type" value="Genomic_DNA"/>
</dbReference>
<sequence>MTSHYRIRNWSNYNAALVARGSLDICLGERSLAPQSDAGSHRWVDEAVLNAWKNTEKTGKRGASNTYSDLAIETLLTLKSVYRQKLRQTIGFARSLFRLMSVELDLPHYSTLSRRAHGLNINLSVSEAKGPRHVVVDSTGVKVYGEGEWKARKHGISKRRTWLKLHLGFDEETGEILAAVVTPNSTGDSEVLGEMLDDIDDDIEQVSADGAYDRGYCYDYIDERGATAAIPPRKDAVIWVHGNRKGPKHPRDENLRRIRQVGRSKWKEQSHYHRRSLSETGMYRLKTIFTGEVCARKLETQTTELMIECKALNQMTQLGMPDSYLVEV</sequence>
<evidence type="ECO:0000313" key="2">
    <source>
        <dbReference type="EMBL" id="PZO21678.1"/>
    </source>
</evidence>
<dbReference type="InterPro" id="IPR053172">
    <property type="entry name" value="Tn903_transposase"/>
</dbReference>
<reference evidence="2 3" key="2">
    <citation type="submission" date="2018-06" db="EMBL/GenBank/DDBJ databases">
        <title>Metagenomic assembly of (sub)arctic Cyanobacteria and their associated microbiome from non-axenic cultures.</title>
        <authorList>
            <person name="Baurain D."/>
        </authorList>
    </citation>
    <scope>NUCLEOTIDE SEQUENCE [LARGE SCALE GENOMIC DNA]</scope>
    <source>
        <strain evidence="2">ULC129bin1</strain>
    </source>
</reference>
<organism evidence="2 3">
    <name type="scientific">Leptolyngbya foveolarum</name>
    <dbReference type="NCBI Taxonomy" id="47253"/>
    <lineage>
        <taxon>Bacteria</taxon>
        <taxon>Bacillati</taxon>
        <taxon>Cyanobacteriota</taxon>
        <taxon>Cyanophyceae</taxon>
        <taxon>Leptolyngbyales</taxon>
        <taxon>Leptolyngbyaceae</taxon>
        <taxon>Leptolyngbya group</taxon>
        <taxon>Leptolyngbya</taxon>
    </lineage>
</organism>
<reference evidence="3" key="1">
    <citation type="submission" date="2018-04" db="EMBL/GenBank/DDBJ databases">
        <authorList>
            <person name="Cornet L."/>
        </authorList>
    </citation>
    <scope>NUCLEOTIDE SEQUENCE [LARGE SCALE GENOMIC DNA]</scope>
</reference>